<sequence>AVVPIHKLNFFTVADYDFDEYDKPGAERSRRRRGEDDDLESSFMCICVYMCVYIYIYIYIYLILFFFQNPSEVSDEELNDDLLQSDDEDMNMSGQDVSLNATYTLGTSYDQQDNLQEADHTDDIVNLGAEGDAAEEGYQEEEYNEEYTHDDSVEMAEDQMDYTGELAEGEDGYQDEVLDIQINEPLDGEFQVTVPEEETKEESEEEDEEDEESGRLRFKSERKDGAVVRLADAGSKRRTIPETLGRLVSCWSYYALDSLTISLNSTHILG</sequence>
<keyword evidence="4" id="KW-1185">Reference proteome</keyword>
<dbReference type="InParanoid" id="A0A665X4U2"/>
<feature type="region of interest" description="Disordered" evidence="1">
    <location>
        <begin position="194"/>
        <end position="219"/>
    </location>
</feature>
<evidence type="ECO:0000256" key="1">
    <source>
        <dbReference type="SAM" id="MobiDB-lite"/>
    </source>
</evidence>
<dbReference type="Proteomes" id="UP000472264">
    <property type="component" value="Chromosome 20"/>
</dbReference>
<protein>
    <submittedName>
        <fullName evidence="3">Uncharacterized protein</fullName>
    </submittedName>
</protein>
<keyword evidence="2" id="KW-1133">Transmembrane helix</keyword>
<proteinExistence type="predicted"/>
<dbReference type="AlphaFoldDB" id="A0A665X4U2"/>
<keyword evidence="2" id="KW-0812">Transmembrane</keyword>
<dbReference type="GO" id="GO:0003723">
    <property type="term" value="F:RNA binding"/>
    <property type="evidence" value="ECO:0007669"/>
    <property type="project" value="TreeGrafter"/>
</dbReference>
<name>A0A665X4U2_ECHNA</name>
<dbReference type="Ensembl" id="ENSENLT00000052566.1">
    <property type="protein sequence ID" value="ENSENLP00000051320.1"/>
    <property type="gene ID" value="ENSENLG00000021535.1"/>
</dbReference>
<dbReference type="InterPro" id="IPR039878">
    <property type="entry name" value="RBM33"/>
</dbReference>
<dbReference type="OMA" id="CTESSHY"/>
<evidence type="ECO:0000313" key="3">
    <source>
        <dbReference type="Ensembl" id="ENSENLP00000051320.1"/>
    </source>
</evidence>
<feature type="transmembrane region" description="Helical" evidence="2">
    <location>
        <begin position="41"/>
        <end position="67"/>
    </location>
</feature>
<feature type="compositionally biased region" description="Acidic residues" evidence="1">
    <location>
        <begin position="195"/>
        <end position="212"/>
    </location>
</feature>
<reference evidence="3" key="2">
    <citation type="submission" date="2025-08" db="UniProtKB">
        <authorList>
            <consortium name="Ensembl"/>
        </authorList>
    </citation>
    <scope>IDENTIFICATION</scope>
</reference>
<reference evidence="3" key="1">
    <citation type="submission" date="2021-04" db="EMBL/GenBank/DDBJ databases">
        <authorList>
            <consortium name="Wellcome Sanger Institute Data Sharing"/>
        </authorList>
    </citation>
    <scope>NUCLEOTIDE SEQUENCE [LARGE SCALE GENOMIC DNA]</scope>
</reference>
<evidence type="ECO:0000256" key="2">
    <source>
        <dbReference type="SAM" id="Phobius"/>
    </source>
</evidence>
<reference evidence="3" key="3">
    <citation type="submission" date="2025-09" db="UniProtKB">
        <authorList>
            <consortium name="Ensembl"/>
        </authorList>
    </citation>
    <scope>IDENTIFICATION</scope>
</reference>
<dbReference type="PANTHER" id="PTHR22014:SF2">
    <property type="entry name" value="RNA-BINDING PROTEIN 33"/>
    <property type="match status" value="1"/>
</dbReference>
<accession>A0A665X4U2</accession>
<dbReference type="PANTHER" id="PTHR22014">
    <property type="entry name" value="RNA-BINDING PROTEIN 33"/>
    <property type="match status" value="1"/>
</dbReference>
<organism evidence="3 4">
    <name type="scientific">Echeneis naucrates</name>
    <name type="common">Live sharksucker</name>
    <dbReference type="NCBI Taxonomy" id="173247"/>
    <lineage>
        <taxon>Eukaryota</taxon>
        <taxon>Metazoa</taxon>
        <taxon>Chordata</taxon>
        <taxon>Craniata</taxon>
        <taxon>Vertebrata</taxon>
        <taxon>Euteleostomi</taxon>
        <taxon>Actinopterygii</taxon>
        <taxon>Neopterygii</taxon>
        <taxon>Teleostei</taxon>
        <taxon>Neoteleostei</taxon>
        <taxon>Acanthomorphata</taxon>
        <taxon>Carangaria</taxon>
        <taxon>Carangiformes</taxon>
        <taxon>Echeneidae</taxon>
        <taxon>Echeneis</taxon>
    </lineage>
</organism>
<keyword evidence="2" id="KW-0472">Membrane</keyword>
<evidence type="ECO:0000313" key="4">
    <source>
        <dbReference type="Proteomes" id="UP000472264"/>
    </source>
</evidence>